<keyword evidence="3" id="KW-1185">Reference proteome</keyword>
<feature type="region of interest" description="Disordered" evidence="1">
    <location>
        <begin position="150"/>
        <end position="176"/>
    </location>
</feature>
<dbReference type="EMBL" id="MU006306">
    <property type="protein sequence ID" value="KAF2850437.1"/>
    <property type="molecule type" value="Genomic_DNA"/>
</dbReference>
<feature type="compositionally biased region" description="Polar residues" evidence="1">
    <location>
        <begin position="30"/>
        <end position="41"/>
    </location>
</feature>
<feature type="region of interest" description="Disordered" evidence="1">
    <location>
        <begin position="195"/>
        <end position="326"/>
    </location>
</feature>
<evidence type="ECO:0000313" key="2">
    <source>
        <dbReference type="EMBL" id="KAF2850437.1"/>
    </source>
</evidence>
<evidence type="ECO:0000313" key="3">
    <source>
        <dbReference type="Proteomes" id="UP000799423"/>
    </source>
</evidence>
<feature type="compositionally biased region" description="Polar residues" evidence="1">
    <location>
        <begin position="1"/>
        <end position="16"/>
    </location>
</feature>
<feature type="region of interest" description="Disordered" evidence="1">
    <location>
        <begin position="67"/>
        <end position="127"/>
    </location>
</feature>
<name>A0A6A7B6R4_9PLEO</name>
<protein>
    <submittedName>
        <fullName evidence="2">Uncharacterized protein</fullName>
    </submittedName>
</protein>
<sequence length="326" mass="36081">MSTKPVAPSSSCSMNSPAPDARRTHVFHSPNHSEAPTPTGHITQNVNLHLAYLQHTATLSRHYTTLQDHADHHQKEEATPGGEGLTPRRESRREGFMVDSQQSRVDERRNSRNPLPPDQGRSVSPPPLEEILRRKTIDDADNIQNLQLQHANTGDSRLQSASRSSTSGMSRADTRRSSIAVFAKGLVSRVPDMRMFTPQKPADGQGTSRRRPSQDGTWTRTQKMDRDLSFAPLPSTKTKQSYAADPSLPTTGRGAPIATTPKKLPLERTVRSGLRDRRKVKLDLPLPAGVSNIPPRSRSPGVLPSSLTPSRPRSPKTPWVRKEQPR</sequence>
<feature type="region of interest" description="Disordered" evidence="1">
    <location>
        <begin position="1"/>
        <end position="41"/>
    </location>
</feature>
<organism evidence="2 3">
    <name type="scientific">Plenodomus tracheiphilus IPT5</name>
    <dbReference type="NCBI Taxonomy" id="1408161"/>
    <lineage>
        <taxon>Eukaryota</taxon>
        <taxon>Fungi</taxon>
        <taxon>Dikarya</taxon>
        <taxon>Ascomycota</taxon>
        <taxon>Pezizomycotina</taxon>
        <taxon>Dothideomycetes</taxon>
        <taxon>Pleosporomycetidae</taxon>
        <taxon>Pleosporales</taxon>
        <taxon>Pleosporineae</taxon>
        <taxon>Leptosphaeriaceae</taxon>
        <taxon>Plenodomus</taxon>
    </lineage>
</organism>
<dbReference type="AlphaFoldDB" id="A0A6A7B6R4"/>
<evidence type="ECO:0000256" key="1">
    <source>
        <dbReference type="SAM" id="MobiDB-lite"/>
    </source>
</evidence>
<accession>A0A6A7B6R4</accession>
<feature type="compositionally biased region" description="Basic and acidic residues" evidence="1">
    <location>
        <begin position="264"/>
        <end position="275"/>
    </location>
</feature>
<dbReference type="OrthoDB" id="3648773at2759"/>
<feature type="compositionally biased region" description="Basic and acidic residues" evidence="1">
    <location>
        <begin position="68"/>
        <end position="78"/>
    </location>
</feature>
<reference evidence="2" key="1">
    <citation type="submission" date="2020-01" db="EMBL/GenBank/DDBJ databases">
        <authorList>
            <consortium name="DOE Joint Genome Institute"/>
            <person name="Haridas S."/>
            <person name="Albert R."/>
            <person name="Binder M."/>
            <person name="Bloem J."/>
            <person name="Labutti K."/>
            <person name="Salamov A."/>
            <person name="Andreopoulos B."/>
            <person name="Baker S.E."/>
            <person name="Barry K."/>
            <person name="Bills G."/>
            <person name="Bluhm B.H."/>
            <person name="Cannon C."/>
            <person name="Castanera R."/>
            <person name="Culley D.E."/>
            <person name="Daum C."/>
            <person name="Ezra D."/>
            <person name="Gonzalez J.B."/>
            <person name="Henrissat B."/>
            <person name="Kuo A."/>
            <person name="Liang C."/>
            <person name="Lipzen A."/>
            <person name="Lutzoni F."/>
            <person name="Magnuson J."/>
            <person name="Mondo S."/>
            <person name="Nolan M."/>
            <person name="Ohm R."/>
            <person name="Pangilinan J."/>
            <person name="Park H.-J."/>
            <person name="Ramirez L."/>
            <person name="Alfaro M."/>
            <person name="Sun H."/>
            <person name="Tritt A."/>
            <person name="Yoshinaga Y."/>
            <person name="Zwiers L.-H."/>
            <person name="Turgeon B.G."/>
            <person name="Goodwin S.B."/>
            <person name="Spatafora J.W."/>
            <person name="Crous P.W."/>
            <person name="Grigoriev I.V."/>
        </authorList>
    </citation>
    <scope>NUCLEOTIDE SEQUENCE</scope>
    <source>
        <strain evidence="2">IPT5</strain>
    </source>
</reference>
<proteinExistence type="predicted"/>
<gene>
    <name evidence="2" type="ORF">T440DRAFT_555005</name>
</gene>
<dbReference type="Proteomes" id="UP000799423">
    <property type="component" value="Unassembled WGS sequence"/>
</dbReference>
<feature type="compositionally biased region" description="Low complexity" evidence="1">
    <location>
        <begin position="156"/>
        <end position="171"/>
    </location>
</feature>
<feature type="compositionally biased region" description="Basic and acidic residues" evidence="1">
    <location>
        <begin position="86"/>
        <end position="96"/>
    </location>
</feature>